<dbReference type="Proteomes" id="UP001066455">
    <property type="component" value="Unassembled WGS sequence"/>
</dbReference>
<dbReference type="EMBL" id="JALAXI010000003">
    <property type="protein sequence ID" value="MCY9279246.1"/>
    <property type="molecule type" value="Genomic_DNA"/>
</dbReference>
<keyword evidence="1" id="KW-0472">Membrane</keyword>
<dbReference type="AlphaFoldDB" id="A0AA90IUW6"/>
<evidence type="ECO:0000313" key="2">
    <source>
        <dbReference type="EMBL" id="MCY9279246.1"/>
    </source>
</evidence>
<evidence type="ECO:0000313" key="3">
    <source>
        <dbReference type="Proteomes" id="UP001066455"/>
    </source>
</evidence>
<comment type="caution">
    <text evidence="2">The sequence shown here is derived from an EMBL/GenBank/DDBJ whole genome shotgun (WGS) entry which is preliminary data.</text>
</comment>
<keyword evidence="1" id="KW-0812">Transmembrane</keyword>
<proteinExistence type="predicted"/>
<protein>
    <submittedName>
        <fullName evidence="2">Uncharacterized protein</fullName>
    </submittedName>
</protein>
<reference evidence="2" key="1">
    <citation type="submission" date="2022-02" db="EMBL/GenBank/DDBJ databases">
        <title>Crop Bioprotection Bacillus Genome Sequencing.</title>
        <authorList>
            <person name="Dunlap C."/>
        </authorList>
    </citation>
    <scope>NUCLEOTIDE SEQUENCE</scope>
    <source>
        <strain evidence="2">T20C14</strain>
    </source>
</reference>
<name>A0AA90IUW6_9BACI</name>
<feature type="transmembrane region" description="Helical" evidence="1">
    <location>
        <begin position="6"/>
        <end position="29"/>
    </location>
</feature>
<dbReference type="RefSeq" id="WP_268304879.1">
    <property type="nucleotide sequence ID" value="NZ_JALAJL010000060.1"/>
</dbReference>
<gene>
    <name evidence="2" type="ORF">MOE73_04045</name>
</gene>
<accession>A0AA90IUW6</accession>
<keyword evidence="1" id="KW-1133">Transmembrane helix</keyword>
<evidence type="ECO:0000256" key="1">
    <source>
        <dbReference type="SAM" id="Phobius"/>
    </source>
</evidence>
<sequence length="275" mass="31280">MEFETFSAVATIISAIATVIAAIATAIAARGSRAAADEARKSNEISQKEITKRERPVLDLQTKKFSAKLGYDFFTQWDNGDSNHLINRASDFFVELFNISDTTARNVSVTFDTTHTKEMLANLFPQSIWVNKENNLRIDVIKYSDGLHLDFCIKDGERFRSILITPMMERIGSVYPMKYNNNEPTKIHLPLYFLYLLNFICTDFATYTKKHISLKVTLKYSDSSNKEYVQNILLTPIFTKVTEANGIKRNGDVGFSLNGRLISQELSNEELRMAE</sequence>
<organism evidence="2 3">
    <name type="scientific">Bacillus haynesii</name>
    <dbReference type="NCBI Taxonomy" id="1925021"/>
    <lineage>
        <taxon>Bacteria</taxon>
        <taxon>Bacillati</taxon>
        <taxon>Bacillota</taxon>
        <taxon>Bacilli</taxon>
        <taxon>Bacillales</taxon>
        <taxon>Bacillaceae</taxon>
        <taxon>Bacillus</taxon>
    </lineage>
</organism>